<sequence>MLQSSRSAHIDNVVQSIRQRVEASRSGPKIDKPIVEAIDVVHHALAFTRHARALEIWRAALWEKRFDPQAEIALRVMLVYLLAAVDRGEIEAVSEICDCLHEILPRESPHLAVAASV</sequence>
<accession>A0A4R1L9L9</accession>
<protein>
    <submittedName>
        <fullName evidence="1">Uncharacterized protein</fullName>
    </submittedName>
</protein>
<dbReference type="AlphaFoldDB" id="A0A4R1L9L9"/>
<evidence type="ECO:0000313" key="2">
    <source>
        <dbReference type="Proteomes" id="UP000295210"/>
    </source>
</evidence>
<keyword evidence="2" id="KW-1185">Reference proteome</keyword>
<dbReference type="EMBL" id="SMGK01000001">
    <property type="protein sequence ID" value="TCK75048.1"/>
    <property type="molecule type" value="Genomic_DNA"/>
</dbReference>
<evidence type="ECO:0000313" key="1">
    <source>
        <dbReference type="EMBL" id="TCK75048.1"/>
    </source>
</evidence>
<comment type="caution">
    <text evidence="1">The sequence shown here is derived from an EMBL/GenBank/DDBJ whole genome shotgun (WGS) entry which is preliminary data.</text>
</comment>
<name>A0A4R1L9L9_9BACT</name>
<gene>
    <name evidence="1" type="ORF">C7378_0027</name>
</gene>
<organism evidence="1 2">
    <name type="scientific">Acidipila rosea</name>
    <dbReference type="NCBI Taxonomy" id="768535"/>
    <lineage>
        <taxon>Bacteria</taxon>
        <taxon>Pseudomonadati</taxon>
        <taxon>Acidobacteriota</taxon>
        <taxon>Terriglobia</taxon>
        <taxon>Terriglobales</taxon>
        <taxon>Acidobacteriaceae</taxon>
        <taxon>Acidipila</taxon>
    </lineage>
</organism>
<proteinExistence type="predicted"/>
<dbReference type="Proteomes" id="UP000295210">
    <property type="component" value="Unassembled WGS sequence"/>
</dbReference>
<reference evidence="1 2" key="1">
    <citation type="submission" date="2019-03" db="EMBL/GenBank/DDBJ databases">
        <title>Genomic Encyclopedia of Type Strains, Phase IV (KMG-IV): sequencing the most valuable type-strain genomes for metagenomic binning, comparative biology and taxonomic classification.</title>
        <authorList>
            <person name="Goeker M."/>
        </authorList>
    </citation>
    <scope>NUCLEOTIDE SEQUENCE [LARGE SCALE GENOMIC DNA]</scope>
    <source>
        <strain evidence="1 2">DSM 103428</strain>
    </source>
</reference>
<dbReference type="OrthoDB" id="9941175at2"/>
<dbReference type="RefSeq" id="WP_131990523.1">
    <property type="nucleotide sequence ID" value="NZ_SMGK01000001.1"/>
</dbReference>